<dbReference type="Pfam" id="PF13873">
    <property type="entry name" value="Myb_DNA-bind_5"/>
    <property type="match status" value="1"/>
</dbReference>
<evidence type="ECO:0000256" key="7">
    <source>
        <dbReference type="SAM" id="MobiDB-lite"/>
    </source>
</evidence>
<evidence type="ECO:0000259" key="8">
    <source>
        <dbReference type="SMART" id="SM00717"/>
    </source>
</evidence>
<dbReference type="Proteomes" id="UP001652661">
    <property type="component" value="Chromosome 3L"/>
</dbReference>
<dbReference type="GeneID" id="108078938"/>
<feature type="domain" description="Myb-like" evidence="8">
    <location>
        <begin position="7"/>
        <end position="77"/>
    </location>
</feature>
<gene>
    <name evidence="10" type="primary">LOC108078938</name>
</gene>
<comment type="function">
    <text evidence="6">Involved in transvection phenomena (= synapsis-dependent gene expression), where the synaptic pairing of chromosomes carrying genes with which zeste interacts influences the expression of these genes. Zeste binds to DNA and stimulates transcription from a nearby promoter.</text>
</comment>
<name>A0ABM4GG39_DROKI</name>
<keyword evidence="5" id="KW-0804">Transcription</keyword>
<evidence type="ECO:0000256" key="3">
    <source>
        <dbReference type="ARBA" id="ARBA00023015"/>
    </source>
</evidence>
<feature type="region of interest" description="Disordered" evidence="7">
    <location>
        <begin position="76"/>
        <end position="99"/>
    </location>
</feature>
<dbReference type="PANTHER" id="PTHR21411:SF0">
    <property type="entry name" value="REGULATORY PROTEIN ZESTE"/>
    <property type="match status" value="1"/>
</dbReference>
<reference evidence="10" key="1">
    <citation type="submission" date="2025-08" db="UniProtKB">
        <authorList>
            <consortium name="RefSeq"/>
        </authorList>
    </citation>
    <scope>IDENTIFICATION</scope>
    <source>
        <strain evidence="10">14028-0561.14</strain>
        <tissue evidence="10">Whole fly</tissue>
    </source>
</reference>
<organism evidence="9 10">
    <name type="scientific">Drosophila kikkawai</name>
    <name type="common">Fruit fly</name>
    <dbReference type="NCBI Taxonomy" id="30033"/>
    <lineage>
        <taxon>Eukaryota</taxon>
        <taxon>Metazoa</taxon>
        <taxon>Ecdysozoa</taxon>
        <taxon>Arthropoda</taxon>
        <taxon>Hexapoda</taxon>
        <taxon>Insecta</taxon>
        <taxon>Pterygota</taxon>
        <taxon>Neoptera</taxon>
        <taxon>Endopterygota</taxon>
        <taxon>Diptera</taxon>
        <taxon>Brachycera</taxon>
        <taxon>Muscomorpha</taxon>
        <taxon>Ephydroidea</taxon>
        <taxon>Drosophilidae</taxon>
        <taxon>Drosophila</taxon>
        <taxon>Sophophora</taxon>
    </lineage>
</organism>
<accession>A0ABM4GG39</accession>
<evidence type="ECO:0000256" key="5">
    <source>
        <dbReference type="ARBA" id="ARBA00023163"/>
    </source>
</evidence>
<dbReference type="InterPro" id="IPR001005">
    <property type="entry name" value="SANT/Myb"/>
</dbReference>
<sequence>MFTKRARGKNFTDSEEHILLDLLNQHNTVLQNKKSDAVTWQKKKETWERIAEEFADQTGVSRPWTALRDKYDNMKRKSRNGIEPGRRKTYGDTPSFSGSSVSEKVGNLMGITGAARLVNQFDSDANYQLVNEAEEGSEEASSTHNSESPHLVKVCFLSQQSRITRIQRSKFRKPRARRHFKYGIKKDLERASPPYCRITEGNPVSRRRRSNWLSCNRNITEMRIPELLRSTNMR</sequence>
<evidence type="ECO:0000256" key="6">
    <source>
        <dbReference type="ARBA" id="ARBA00025466"/>
    </source>
</evidence>
<evidence type="ECO:0000313" key="10">
    <source>
        <dbReference type="RefSeq" id="XP_070141670.1"/>
    </source>
</evidence>
<dbReference type="SMART" id="SM00717">
    <property type="entry name" value="SANT"/>
    <property type="match status" value="1"/>
</dbReference>
<keyword evidence="3" id="KW-0805">Transcription regulation</keyword>
<dbReference type="RefSeq" id="XP_070141670.1">
    <property type="nucleotide sequence ID" value="XM_070285569.1"/>
</dbReference>
<dbReference type="InterPro" id="IPR028002">
    <property type="entry name" value="Myb_DNA-bind_5"/>
</dbReference>
<proteinExistence type="predicted"/>
<comment type="subunit">
    <text evidence="1">Self-associates forming complexes of several hundred monomers.</text>
</comment>
<protein>
    <recommendedName>
        <fullName evidence="2">Regulatory protein zeste</fullName>
    </recommendedName>
</protein>
<evidence type="ECO:0000313" key="9">
    <source>
        <dbReference type="Proteomes" id="UP001652661"/>
    </source>
</evidence>
<evidence type="ECO:0000256" key="4">
    <source>
        <dbReference type="ARBA" id="ARBA00023125"/>
    </source>
</evidence>
<keyword evidence="9" id="KW-1185">Reference proteome</keyword>
<evidence type="ECO:0000256" key="2">
    <source>
        <dbReference type="ARBA" id="ARBA00016807"/>
    </source>
</evidence>
<evidence type="ECO:0000256" key="1">
    <source>
        <dbReference type="ARBA" id="ARBA00011764"/>
    </source>
</evidence>
<dbReference type="PANTHER" id="PTHR21411">
    <property type="entry name" value="APONTIC"/>
    <property type="match status" value="1"/>
</dbReference>
<keyword evidence="4" id="KW-0238">DNA-binding</keyword>